<dbReference type="PANTHER" id="PTHR47080">
    <property type="entry name" value="CHROMOSOME 16 OPEN READING FRAME 96"/>
    <property type="match status" value="1"/>
</dbReference>
<keyword evidence="1" id="KW-0175">Coiled coil</keyword>
<name>A0ABN8LQA5_9CNID</name>
<feature type="compositionally biased region" description="Low complexity" evidence="2">
    <location>
        <begin position="64"/>
        <end position="74"/>
    </location>
</feature>
<feature type="region of interest" description="Disordered" evidence="2">
    <location>
        <begin position="788"/>
        <end position="854"/>
    </location>
</feature>
<accession>A0ABN8LQA5</accession>
<dbReference type="PANTHER" id="PTHR47080:SF2">
    <property type="entry name" value="GLUTAMINE-RICH PROTEIN 2"/>
    <property type="match status" value="1"/>
</dbReference>
<dbReference type="Pfam" id="PF16043">
    <property type="entry name" value="DUF4795"/>
    <property type="match status" value="1"/>
</dbReference>
<organism evidence="4 5">
    <name type="scientific">Porites evermanni</name>
    <dbReference type="NCBI Taxonomy" id="104178"/>
    <lineage>
        <taxon>Eukaryota</taxon>
        <taxon>Metazoa</taxon>
        <taxon>Cnidaria</taxon>
        <taxon>Anthozoa</taxon>
        <taxon>Hexacorallia</taxon>
        <taxon>Scleractinia</taxon>
        <taxon>Fungiina</taxon>
        <taxon>Poritidae</taxon>
        <taxon>Porites</taxon>
    </lineage>
</organism>
<feature type="compositionally biased region" description="Low complexity" evidence="2">
    <location>
        <begin position="271"/>
        <end position="285"/>
    </location>
</feature>
<feature type="coiled-coil region" evidence="1">
    <location>
        <begin position="165"/>
        <end position="245"/>
    </location>
</feature>
<gene>
    <name evidence="4" type="ORF">PEVE_00027613</name>
</gene>
<evidence type="ECO:0000313" key="5">
    <source>
        <dbReference type="Proteomes" id="UP001159427"/>
    </source>
</evidence>
<evidence type="ECO:0000259" key="3">
    <source>
        <dbReference type="Pfam" id="PF16043"/>
    </source>
</evidence>
<feature type="coiled-coil region" evidence="1">
    <location>
        <begin position="468"/>
        <end position="543"/>
    </location>
</feature>
<sequence length="854" mass="97109">MTIRVELDQLLNLALGTPELGAVNFNILHGLLREILNHLGIEKKGKDISDDGDFRAAFALLRNQQESSQDSGSDSPDDLKSKVSSETVKADKRSFSAATFLTPFHGNLESKVLNIEKKLEILEDLPSNGEILQRAKQKKDARTPVADMWQFININRRLGATEIGIEKLTSLLDTMMKEVSDVKETAEEINGLKNKVSELEKLTSNLSERITALESVDNSQEKKKLEDLLKELQNLKKQVDDLPTKDDLNNLDIYVKWPQLEEALNARRSRAPSAKSRASTPKARTPTPPPPRTPSPPHPSAEALEALRQIGELMDRHEVLIEQVDALEEQMPKKANLEDLEELRKRPDVPDDILERLKWLKEGLDAINKWKDEKTIPADLEAQLASLREGVSLLSNNKQQIEKMGQQLQSLKKVSDMLSYHNQKLQMIPDDLLDQLNKLKYLEKTTKQMKEFNEQLPSRLQRVEDRIKEDIEREIRTLRDGLRLLNNQLDKYKKMAETIPKSPPSNTGKIKDVEALNALRSMLTELQGEQERLSNTTKELIEEHNRKQKHIDALYTYADKLQEVKADKEQVAMEMDVKADKRAIDNLVSRTKFDQSIGGLDQSLQELLQRLEGQESALKDALDRLAADIDQKLDRLELDPLKEYFEKKIKSMKCKHVDLPLNDDPAAGFRKALLRFHCISCDRPVDMIPGHPNPALPQTPGLPPSRSGRPYTTYELDQIRQIHRGGYTYDQEVATTTARACGGSHTVTFPHRRTARFNQYYYYREDDSPIPIPPRDETELIGQDGQIYKGRFDERMPDVPTYPKSPRVMSAKRATSPQPPRNGSPTNRRPRSAAVPSSPRNLEEEAEPASVVVQ</sequence>
<dbReference type="InterPro" id="IPR032013">
    <property type="entry name" value="DUF4795"/>
</dbReference>
<feature type="coiled-coil region" evidence="1">
    <location>
        <begin position="604"/>
        <end position="639"/>
    </location>
</feature>
<feature type="compositionally biased region" description="Pro residues" evidence="2">
    <location>
        <begin position="286"/>
        <end position="299"/>
    </location>
</feature>
<feature type="region of interest" description="Disordered" evidence="2">
    <location>
        <begin position="265"/>
        <end position="300"/>
    </location>
</feature>
<comment type="caution">
    <text evidence="4">The sequence shown here is derived from an EMBL/GenBank/DDBJ whole genome shotgun (WGS) entry which is preliminary data.</text>
</comment>
<dbReference type="Proteomes" id="UP001159427">
    <property type="component" value="Unassembled WGS sequence"/>
</dbReference>
<feature type="region of interest" description="Disordered" evidence="2">
    <location>
        <begin position="63"/>
        <end position="85"/>
    </location>
</feature>
<protein>
    <recommendedName>
        <fullName evidence="3">DUF4795 domain-containing protein</fullName>
    </recommendedName>
</protein>
<dbReference type="EMBL" id="CALNXI010000038">
    <property type="protein sequence ID" value="CAH3016257.1"/>
    <property type="molecule type" value="Genomic_DNA"/>
</dbReference>
<proteinExistence type="predicted"/>
<evidence type="ECO:0000256" key="2">
    <source>
        <dbReference type="SAM" id="MobiDB-lite"/>
    </source>
</evidence>
<feature type="domain" description="DUF4795" evidence="3">
    <location>
        <begin position="510"/>
        <end position="711"/>
    </location>
</feature>
<keyword evidence="5" id="KW-1185">Reference proteome</keyword>
<evidence type="ECO:0000256" key="1">
    <source>
        <dbReference type="SAM" id="Coils"/>
    </source>
</evidence>
<evidence type="ECO:0000313" key="4">
    <source>
        <dbReference type="EMBL" id="CAH3016257.1"/>
    </source>
</evidence>
<reference evidence="4 5" key="1">
    <citation type="submission" date="2022-05" db="EMBL/GenBank/DDBJ databases">
        <authorList>
            <consortium name="Genoscope - CEA"/>
            <person name="William W."/>
        </authorList>
    </citation>
    <scope>NUCLEOTIDE SEQUENCE [LARGE SCALE GENOMIC DNA]</scope>
</reference>